<evidence type="ECO:0000256" key="6">
    <source>
        <dbReference type="ARBA" id="ARBA00022692"/>
    </source>
</evidence>
<comment type="similarity">
    <text evidence="2 12">Belongs to the ATPase protein 8 family.</text>
</comment>
<dbReference type="GO" id="GO:0031966">
    <property type="term" value="C:mitochondrial membrane"/>
    <property type="evidence" value="ECO:0007669"/>
    <property type="project" value="UniProtKB-SubCell"/>
</dbReference>
<keyword evidence="9 12" id="KW-0406">Ion transport</keyword>
<evidence type="ECO:0000256" key="8">
    <source>
        <dbReference type="ARBA" id="ARBA00022989"/>
    </source>
</evidence>
<comment type="subunit">
    <text evidence="3">F-type ATPases have 2 components, CF(1) - the catalytic core - and CF(0) - the membrane proton channel.</text>
</comment>
<dbReference type="GO" id="GO:0045259">
    <property type="term" value="C:proton-transporting ATP synthase complex"/>
    <property type="evidence" value="ECO:0007669"/>
    <property type="project" value="UniProtKB-KW"/>
</dbReference>
<evidence type="ECO:0000313" key="14">
    <source>
        <dbReference type="EMBL" id="XBC31579.1"/>
    </source>
</evidence>
<keyword evidence="6 12" id="KW-0812">Transmembrane</keyword>
<accession>A0AAU7BAU2</accession>
<evidence type="ECO:0000256" key="11">
    <source>
        <dbReference type="ARBA" id="ARBA00023136"/>
    </source>
</evidence>
<protein>
    <recommendedName>
        <fullName evidence="12">ATP synthase complex subunit 8</fullName>
    </recommendedName>
</protein>
<evidence type="ECO:0000256" key="7">
    <source>
        <dbReference type="ARBA" id="ARBA00022781"/>
    </source>
</evidence>
<evidence type="ECO:0000256" key="10">
    <source>
        <dbReference type="ARBA" id="ARBA00023128"/>
    </source>
</evidence>
<dbReference type="GO" id="GO:0015078">
    <property type="term" value="F:proton transmembrane transporter activity"/>
    <property type="evidence" value="ECO:0007669"/>
    <property type="project" value="InterPro"/>
</dbReference>
<organism evidence="14">
    <name type="scientific">Ceuthophilus sp</name>
    <dbReference type="NCBI Taxonomy" id="3073481"/>
    <lineage>
        <taxon>Eukaryota</taxon>
        <taxon>Metazoa</taxon>
        <taxon>Ecdysozoa</taxon>
        <taxon>Arthropoda</taxon>
        <taxon>Hexapoda</taxon>
        <taxon>Insecta</taxon>
        <taxon>Pterygota</taxon>
        <taxon>Neoptera</taxon>
        <taxon>Polyneoptera</taxon>
        <taxon>Orthoptera</taxon>
        <taxon>Ensifera</taxon>
        <taxon>Tettigoniidea</taxon>
        <taxon>Rhaphidophoroidea</taxon>
        <taxon>Rhaphidophoridae</taxon>
        <taxon>Ceuthophilinae</taxon>
        <taxon>Ceuthophilus</taxon>
    </lineage>
</organism>
<dbReference type="EMBL" id="OR551732">
    <property type="protein sequence ID" value="XBC31579.1"/>
    <property type="molecule type" value="Genomic_DNA"/>
</dbReference>
<keyword evidence="10 12" id="KW-0496">Mitochondrion</keyword>
<dbReference type="Pfam" id="PF00895">
    <property type="entry name" value="ATP-synt_8"/>
    <property type="match status" value="1"/>
</dbReference>
<feature type="transmembrane region" description="Helical" evidence="13">
    <location>
        <begin position="6"/>
        <end position="29"/>
    </location>
</feature>
<evidence type="ECO:0000256" key="4">
    <source>
        <dbReference type="ARBA" id="ARBA00022448"/>
    </source>
</evidence>
<reference evidence="14" key="1">
    <citation type="journal article" date="2024" name="Roy. Soc. Open Sci.">
        <title>Fossil-calibrated phylogenies of Southern cave weta show dispersal and extinction confound biogeographic signal.</title>
        <authorList>
            <person name="Dowle E.J."/>
            <person name="Trewick S.A."/>
            <person name="Morgan-Richards M."/>
        </authorList>
    </citation>
    <scope>NUCLEOTIDE SEQUENCE</scope>
    <source>
        <tissue evidence="14">Leg</tissue>
    </source>
</reference>
<keyword evidence="11 13" id="KW-0472">Membrane</keyword>
<keyword evidence="4 12" id="KW-0813">Transport</keyword>
<dbReference type="GO" id="GO:0015986">
    <property type="term" value="P:proton motive force-driven ATP synthesis"/>
    <property type="evidence" value="ECO:0007669"/>
    <property type="project" value="InterPro"/>
</dbReference>
<dbReference type="AlphaFoldDB" id="A0AAU7BAU2"/>
<keyword evidence="5 12" id="KW-0138">CF(0)</keyword>
<evidence type="ECO:0000256" key="13">
    <source>
        <dbReference type="SAM" id="Phobius"/>
    </source>
</evidence>
<evidence type="ECO:0000256" key="5">
    <source>
        <dbReference type="ARBA" id="ARBA00022547"/>
    </source>
</evidence>
<comment type="subcellular location">
    <subcellularLocation>
        <location evidence="1 12">Mitochondrion membrane</location>
        <topology evidence="1 12">Single-pass membrane protein</topology>
    </subcellularLocation>
</comment>
<sequence length="52" mass="6187">MPQMAPINWFFLFVMFSLSLIMFCLMNFFSTSLSTPISKKLKISTNSMIWKW</sequence>
<evidence type="ECO:0000256" key="1">
    <source>
        <dbReference type="ARBA" id="ARBA00004304"/>
    </source>
</evidence>
<name>A0AAU7BAU2_9ORTH</name>
<evidence type="ECO:0000256" key="9">
    <source>
        <dbReference type="ARBA" id="ARBA00023065"/>
    </source>
</evidence>
<geneLocation type="mitochondrion" evidence="14"/>
<gene>
    <name evidence="14" type="primary">ATP8</name>
</gene>
<evidence type="ECO:0000256" key="3">
    <source>
        <dbReference type="ARBA" id="ARBA00011291"/>
    </source>
</evidence>
<evidence type="ECO:0000256" key="2">
    <source>
        <dbReference type="ARBA" id="ARBA00008892"/>
    </source>
</evidence>
<keyword evidence="8 13" id="KW-1133">Transmembrane helix</keyword>
<keyword evidence="7 12" id="KW-0375">Hydrogen ion transport</keyword>
<dbReference type="InterPro" id="IPR001421">
    <property type="entry name" value="ATP8_metazoa"/>
</dbReference>
<reference evidence="14" key="2">
    <citation type="submission" date="2024-06" db="EMBL/GenBank/DDBJ databases">
        <authorList>
            <person name="Dowle E.J."/>
            <person name="Trewick S.A."/>
            <person name="Morgan-Richards M."/>
        </authorList>
    </citation>
    <scope>NUCLEOTIDE SEQUENCE</scope>
    <source>
        <tissue evidence="14">Leg</tissue>
    </source>
</reference>
<evidence type="ECO:0000256" key="12">
    <source>
        <dbReference type="RuleBase" id="RU003661"/>
    </source>
</evidence>
<proteinExistence type="inferred from homology"/>